<accession>A0A5E4STQ2</accession>
<evidence type="ECO:0000313" key="2">
    <source>
        <dbReference type="Proteomes" id="UP000382577"/>
    </source>
</evidence>
<reference evidence="1 2" key="1">
    <citation type="submission" date="2019-08" db="EMBL/GenBank/DDBJ databases">
        <authorList>
            <person name="Peeters C."/>
        </authorList>
    </citation>
    <scope>NUCLEOTIDE SEQUENCE [LARGE SCALE GENOMIC DNA]</scope>
    <source>
        <strain evidence="1 2">LMG 31113</strain>
    </source>
</reference>
<gene>
    <name evidence="1" type="ORF">PFI31113_00970</name>
</gene>
<dbReference type="EMBL" id="CABPRW010000002">
    <property type="protein sequence ID" value="VVD78223.1"/>
    <property type="molecule type" value="Genomic_DNA"/>
</dbReference>
<protein>
    <submittedName>
        <fullName evidence="1">Uncharacterized protein</fullName>
    </submittedName>
</protein>
<organism evidence="1 2">
    <name type="scientific">Pandoraea fibrosis</name>
    <dbReference type="NCBI Taxonomy" id="1891094"/>
    <lineage>
        <taxon>Bacteria</taxon>
        <taxon>Pseudomonadati</taxon>
        <taxon>Pseudomonadota</taxon>
        <taxon>Betaproteobacteria</taxon>
        <taxon>Burkholderiales</taxon>
        <taxon>Burkholderiaceae</taxon>
        <taxon>Pandoraea</taxon>
    </lineage>
</organism>
<proteinExistence type="predicted"/>
<name>A0A5E4STQ2_9BURK</name>
<evidence type="ECO:0000313" key="1">
    <source>
        <dbReference type="EMBL" id="VVD78223.1"/>
    </source>
</evidence>
<sequence>MESLAWLIGQGYVASTGRGQIYFSECTLTDKGLAALNATLPNLAGEKSIGDRLKDAAKSGGKSLVASLANEAITAGVGFAISAAGRVLKG</sequence>
<dbReference type="Proteomes" id="UP000382577">
    <property type="component" value="Unassembled WGS sequence"/>
</dbReference>
<dbReference type="AlphaFoldDB" id="A0A5E4STQ2"/>